<reference evidence="16 17" key="1">
    <citation type="submission" date="2016-08" db="EMBL/GenBank/DDBJ databases">
        <title>Campylobacter species from sea mammals.</title>
        <authorList>
            <person name="Gilbert M.J."/>
            <person name="Byrne B.A."/>
            <person name="Zomer A.L."/>
            <person name="Wagenaar J.A."/>
        </authorList>
    </citation>
    <scope>NUCLEOTIDE SEQUENCE [LARGE SCALE GENOMIC DNA]</scope>
    <source>
        <strain evidence="16 17">1105248</strain>
    </source>
</reference>
<evidence type="ECO:0000256" key="3">
    <source>
        <dbReference type="ARBA" id="ARBA00022452"/>
    </source>
</evidence>
<feature type="chain" id="PRO_5043342683" description="TonB-dependent hemoglobin/transferrin/lactoferrin receptor family protein" evidence="13">
    <location>
        <begin position="23"/>
        <end position="1045"/>
    </location>
</feature>
<dbReference type="InterPro" id="IPR037066">
    <property type="entry name" value="Plug_dom_sf"/>
</dbReference>
<dbReference type="PANTHER" id="PTHR30069:SF29">
    <property type="entry name" value="HEMOGLOBIN AND HEMOGLOBIN-HAPTOGLOBIN-BINDING PROTEIN 1-RELATED"/>
    <property type="match status" value="1"/>
</dbReference>
<accession>A0AAX0LBR2</accession>
<evidence type="ECO:0000256" key="7">
    <source>
        <dbReference type="ARBA" id="ARBA00023136"/>
    </source>
</evidence>
<protein>
    <recommendedName>
        <fullName evidence="18">TonB-dependent hemoglobin/transferrin/lactoferrin receptor family protein</fullName>
    </recommendedName>
</protein>
<feature type="domain" description="TonB-dependent receptor plug" evidence="15">
    <location>
        <begin position="54"/>
        <end position="162"/>
    </location>
</feature>
<evidence type="ECO:0000256" key="12">
    <source>
        <dbReference type="SAM" id="MobiDB-lite"/>
    </source>
</evidence>
<dbReference type="GO" id="GO:0044718">
    <property type="term" value="P:siderophore transmembrane transport"/>
    <property type="evidence" value="ECO:0007669"/>
    <property type="project" value="TreeGrafter"/>
</dbReference>
<feature type="compositionally biased region" description="Basic and acidic residues" evidence="12">
    <location>
        <begin position="509"/>
        <end position="519"/>
    </location>
</feature>
<evidence type="ECO:0000313" key="16">
    <source>
        <dbReference type="EMBL" id="OPA81896.1"/>
    </source>
</evidence>
<feature type="domain" description="TonB-dependent receptor-like beta-barrel" evidence="14">
    <location>
        <begin position="531"/>
        <end position="996"/>
    </location>
</feature>
<dbReference type="SUPFAM" id="SSF56935">
    <property type="entry name" value="Porins"/>
    <property type="match status" value="1"/>
</dbReference>
<feature type="signal peptide" evidence="13">
    <location>
        <begin position="1"/>
        <end position="22"/>
    </location>
</feature>
<keyword evidence="5 13" id="KW-0732">Signal</keyword>
<proteinExistence type="inferred from homology"/>
<dbReference type="PROSITE" id="PS52016">
    <property type="entry name" value="TONB_DEPENDENT_REC_3"/>
    <property type="match status" value="1"/>
</dbReference>
<dbReference type="InterPro" id="IPR036942">
    <property type="entry name" value="Beta-barrel_TonB_sf"/>
</dbReference>
<dbReference type="Proteomes" id="UP000189728">
    <property type="component" value="Unassembled WGS sequence"/>
</dbReference>
<keyword evidence="4 10" id="KW-0812">Transmembrane</keyword>
<comment type="caution">
    <text evidence="16">The sequence shown here is derived from an EMBL/GenBank/DDBJ whole genome shotgun (WGS) entry which is preliminary data.</text>
</comment>
<dbReference type="PANTHER" id="PTHR30069">
    <property type="entry name" value="TONB-DEPENDENT OUTER MEMBRANE RECEPTOR"/>
    <property type="match status" value="1"/>
</dbReference>
<name>A0AAX0LBR2_9BACT</name>
<organism evidence="16 17">
    <name type="scientific">Campylobacter pinnipediorum subsp. pinnipediorum</name>
    <dbReference type="NCBI Taxonomy" id="1660067"/>
    <lineage>
        <taxon>Bacteria</taxon>
        <taxon>Pseudomonadati</taxon>
        <taxon>Campylobacterota</taxon>
        <taxon>Epsilonproteobacteria</taxon>
        <taxon>Campylobacterales</taxon>
        <taxon>Campylobacteraceae</taxon>
        <taxon>Campylobacter</taxon>
    </lineage>
</organism>
<keyword evidence="2 10" id="KW-0813">Transport</keyword>
<dbReference type="GO" id="GO:0015344">
    <property type="term" value="F:siderophore uptake transmembrane transporter activity"/>
    <property type="evidence" value="ECO:0007669"/>
    <property type="project" value="TreeGrafter"/>
</dbReference>
<comment type="subcellular location">
    <subcellularLocation>
        <location evidence="1 10">Cell outer membrane</location>
        <topology evidence="1 10">Multi-pass membrane protein</topology>
    </subcellularLocation>
</comment>
<dbReference type="RefSeq" id="WP_180374441.1">
    <property type="nucleotide sequence ID" value="NZ_MCRK01000012.1"/>
</dbReference>
<dbReference type="InterPro" id="IPR012910">
    <property type="entry name" value="Plug_dom"/>
</dbReference>
<sequence length="1045" mass="119607">MNKLRFSMVALLVLGFGVNLHATDISSNQVELDSVTVTGESENDPTQKKVGERVKSAKTLTKEQAQDTRDLVKYETGVSVVENGRFGASGYSIRGVDENRVAITIDGLHQAETLSSQGFKELFEGYGNFNNSRNGVEVETLKQVRITKGADSIKAGSGALGGSVMFETKDARDYLLDKDYFYGFKTGYSTANSQKYTSHTLAAKHKWFDILFIQTDRKGHELKNYGYDEYDDSVVAAEREKADPYTIKKESNLLKFGFSPSDTTRVTAGLDYYKDNPKGHDYSYNLSLTPDANEPIRKQRYTDDLSTRKNYFVTFENFNETPFWDSAKLTLSHQKLKTRARTEEKCLGNNCWEIDNPVGLHLDENNNYLDKDNTPLELRNDVTIIDKSGNNFSYQEISYENSLSSKDGSKKYTGGNSKIHFDGNNAVATNFAFDCSIFNCNKSVNLFIGNNYESKPGKVNLSSSEIQEFNRDYENEFKEKYKQAYYIQVETIKKGNKTYKKIKSRKEHKKEGTENKITDDNNNEIFIPLPTSPGFLNNQWRQRDLDNETKQVNLDFEKSIDTKNIDHFLSYGGLYSTNKKSMTNIEGNNASNIQWWANSYVENCQPNVNKTSPNPLQCPTIPKEESFLVPTTKTQKAFYVSDDIKINDFITLKGGFRKDFVKYKIDYEDGKSPEIPNGFLDGLYKHDVEKPKYTDKTKYPQGENDPQYIADREKFKKSTRLDNKYKGNIFNQTSHFIAADLDPVDFLRLQAKYSKGFRVPTPDELYFNFDFPDFKIVPNTKLKPEISKTKEVALTLYNNLSFITISGFETKYKDFLDFRYVGRVRTSKAITDDDEAILSTDQIGYQNVNRAFAKVTGIEIDSKINLKDIKDDLPGFYFGVKYTRQKGEILVTEEGKDVFRPMNAIQPNKFIYNLGYSAPNDKFGADLFITHVNAKNPKDTYNMFWIAEKKGKVIVNGQPVQDSSAHWLSNKYTTIDLISYVRPRKNITFRLGAYNLTDKKYINWESARSIRSFGTTNRVRKSDSLGLNRFNAPGRNFKLDFEITF</sequence>
<evidence type="ECO:0000256" key="5">
    <source>
        <dbReference type="ARBA" id="ARBA00022729"/>
    </source>
</evidence>
<evidence type="ECO:0000256" key="13">
    <source>
        <dbReference type="SAM" id="SignalP"/>
    </source>
</evidence>
<evidence type="ECO:0000256" key="9">
    <source>
        <dbReference type="ARBA" id="ARBA00023237"/>
    </source>
</evidence>
<evidence type="ECO:0008006" key="18">
    <source>
        <dbReference type="Google" id="ProtNLM"/>
    </source>
</evidence>
<evidence type="ECO:0000259" key="14">
    <source>
        <dbReference type="Pfam" id="PF00593"/>
    </source>
</evidence>
<keyword evidence="6 11" id="KW-0798">TonB box</keyword>
<dbReference type="Pfam" id="PF00593">
    <property type="entry name" value="TonB_dep_Rec_b-barrel"/>
    <property type="match status" value="1"/>
</dbReference>
<evidence type="ECO:0000256" key="2">
    <source>
        <dbReference type="ARBA" id="ARBA00022448"/>
    </source>
</evidence>
<evidence type="ECO:0000256" key="10">
    <source>
        <dbReference type="PROSITE-ProRule" id="PRU01360"/>
    </source>
</evidence>
<evidence type="ECO:0000256" key="1">
    <source>
        <dbReference type="ARBA" id="ARBA00004571"/>
    </source>
</evidence>
<evidence type="ECO:0000256" key="6">
    <source>
        <dbReference type="ARBA" id="ARBA00023077"/>
    </source>
</evidence>
<evidence type="ECO:0000256" key="4">
    <source>
        <dbReference type="ARBA" id="ARBA00022692"/>
    </source>
</evidence>
<keyword evidence="9 10" id="KW-0998">Cell outer membrane</keyword>
<dbReference type="Gene3D" id="2.170.130.10">
    <property type="entry name" value="TonB-dependent receptor, plug domain"/>
    <property type="match status" value="1"/>
</dbReference>
<evidence type="ECO:0000256" key="8">
    <source>
        <dbReference type="ARBA" id="ARBA00023170"/>
    </source>
</evidence>
<dbReference type="InterPro" id="IPR000531">
    <property type="entry name" value="Beta-barrel_TonB"/>
</dbReference>
<keyword evidence="7 10" id="KW-0472">Membrane</keyword>
<evidence type="ECO:0000259" key="15">
    <source>
        <dbReference type="Pfam" id="PF07715"/>
    </source>
</evidence>
<feature type="region of interest" description="Disordered" evidence="12">
    <location>
        <begin position="503"/>
        <end position="524"/>
    </location>
</feature>
<dbReference type="Pfam" id="PF07715">
    <property type="entry name" value="Plug"/>
    <property type="match status" value="1"/>
</dbReference>
<gene>
    <name evidence="16" type="ORF">BFG04_01775</name>
</gene>
<keyword evidence="3 10" id="KW-1134">Transmembrane beta strand</keyword>
<dbReference type="Gene3D" id="2.40.170.20">
    <property type="entry name" value="TonB-dependent receptor, beta-barrel domain"/>
    <property type="match status" value="2"/>
</dbReference>
<comment type="similarity">
    <text evidence="10 11">Belongs to the TonB-dependent receptor family.</text>
</comment>
<dbReference type="EMBL" id="MCRK01000012">
    <property type="protein sequence ID" value="OPA81896.1"/>
    <property type="molecule type" value="Genomic_DNA"/>
</dbReference>
<keyword evidence="8" id="KW-0675">Receptor</keyword>
<evidence type="ECO:0000256" key="11">
    <source>
        <dbReference type="RuleBase" id="RU003357"/>
    </source>
</evidence>
<dbReference type="InterPro" id="IPR039426">
    <property type="entry name" value="TonB-dep_rcpt-like"/>
</dbReference>
<dbReference type="GO" id="GO:0009279">
    <property type="term" value="C:cell outer membrane"/>
    <property type="evidence" value="ECO:0007669"/>
    <property type="project" value="UniProtKB-SubCell"/>
</dbReference>
<evidence type="ECO:0000313" key="17">
    <source>
        <dbReference type="Proteomes" id="UP000189728"/>
    </source>
</evidence>
<dbReference type="AlphaFoldDB" id="A0AAX0LBR2"/>